<dbReference type="EMBL" id="BTGU01008082">
    <property type="protein sequence ID" value="GMN23979.1"/>
    <property type="molecule type" value="Genomic_DNA"/>
</dbReference>
<keyword evidence="3" id="KW-1185">Reference proteome</keyword>
<dbReference type="AlphaFoldDB" id="A0AA88D141"/>
<feature type="region of interest" description="Disordered" evidence="1">
    <location>
        <begin position="1"/>
        <end position="30"/>
    </location>
</feature>
<dbReference type="Proteomes" id="UP001187192">
    <property type="component" value="Unassembled WGS sequence"/>
</dbReference>
<evidence type="ECO:0000313" key="2">
    <source>
        <dbReference type="EMBL" id="GMN23979.1"/>
    </source>
</evidence>
<protein>
    <submittedName>
        <fullName evidence="2">Uncharacterized protein</fullName>
    </submittedName>
</protein>
<feature type="compositionally biased region" description="Polar residues" evidence="1">
    <location>
        <begin position="9"/>
        <end position="27"/>
    </location>
</feature>
<sequence>MSDNREQQAEQPQNSPSTQAEASTSRGNAHIVNLMRLVEELTQKHNSQ</sequence>
<gene>
    <name evidence="2" type="ORF">TIFTF001_050299</name>
</gene>
<proteinExistence type="predicted"/>
<evidence type="ECO:0000256" key="1">
    <source>
        <dbReference type="SAM" id="MobiDB-lite"/>
    </source>
</evidence>
<comment type="caution">
    <text evidence="2">The sequence shown here is derived from an EMBL/GenBank/DDBJ whole genome shotgun (WGS) entry which is preliminary data.</text>
</comment>
<reference evidence="2" key="1">
    <citation type="submission" date="2023-07" db="EMBL/GenBank/DDBJ databases">
        <title>draft genome sequence of fig (Ficus carica).</title>
        <authorList>
            <person name="Takahashi T."/>
            <person name="Nishimura K."/>
        </authorList>
    </citation>
    <scope>NUCLEOTIDE SEQUENCE</scope>
</reference>
<evidence type="ECO:0000313" key="3">
    <source>
        <dbReference type="Proteomes" id="UP001187192"/>
    </source>
</evidence>
<organism evidence="2 3">
    <name type="scientific">Ficus carica</name>
    <name type="common">Common fig</name>
    <dbReference type="NCBI Taxonomy" id="3494"/>
    <lineage>
        <taxon>Eukaryota</taxon>
        <taxon>Viridiplantae</taxon>
        <taxon>Streptophyta</taxon>
        <taxon>Embryophyta</taxon>
        <taxon>Tracheophyta</taxon>
        <taxon>Spermatophyta</taxon>
        <taxon>Magnoliopsida</taxon>
        <taxon>eudicotyledons</taxon>
        <taxon>Gunneridae</taxon>
        <taxon>Pentapetalae</taxon>
        <taxon>rosids</taxon>
        <taxon>fabids</taxon>
        <taxon>Rosales</taxon>
        <taxon>Moraceae</taxon>
        <taxon>Ficeae</taxon>
        <taxon>Ficus</taxon>
    </lineage>
</organism>
<name>A0AA88D141_FICCA</name>
<accession>A0AA88D141</accession>